<dbReference type="PANTHER" id="PTHR30041">
    <property type="entry name" value="ARSENATE REDUCTASE"/>
    <property type="match status" value="1"/>
</dbReference>
<dbReference type="OrthoDB" id="9790554at2"/>
<dbReference type="InterPro" id="IPR036249">
    <property type="entry name" value="Thioredoxin-like_sf"/>
</dbReference>
<dbReference type="PROSITE" id="PS51353">
    <property type="entry name" value="ARSC"/>
    <property type="match status" value="1"/>
</dbReference>
<dbReference type="GO" id="GO:0046685">
    <property type="term" value="P:response to arsenic-containing substance"/>
    <property type="evidence" value="ECO:0007669"/>
    <property type="project" value="UniProtKB-KW"/>
</dbReference>
<name>A0A7U4JBQ5_9SPHN</name>
<keyword evidence="2" id="KW-0059">Arsenical resistance</keyword>
<dbReference type="AlphaFoldDB" id="A0A7U4JBQ5"/>
<keyword evidence="3 7" id="KW-0560">Oxidoreductase</keyword>
<evidence type="ECO:0000256" key="5">
    <source>
        <dbReference type="ARBA" id="ARBA00039879"/>
    </source>
</evidence>
<comment type="similarity">
    <text evidence="1 6 7">Belongs to the ArsC family.</text>
</comment>
<dbReference type="RefSeq" id="WP_044335075.1">
    <property type="nucleotide sequence ID" value="NZ_CP010836.1"/>
</dbReference>
<dbReference type="InterPro" id="IPR006659">
    <property type="entry name" value="Arsenate_reductase"/>
</dbReference>
<evidence type="ECO:0000256" key="2">
    <source>
        <dbReference type="ARBA" id="ARBA00022849"/>
    </source>
</evidence>
<evidence type="ECO:0000256" key="6">
    <source>
        <dbReference type="PROSITE-ProRule" id="PRU01282"/>
    </source>
</evidence>
<comment type="catalytic activity">
    <reaction evidence="7">
        <text>[glutaredoxin]-dithiol + arsenate + glutathione + H(+) = glutathionyl-S-S-[glutaredoxin] + arsenite + H2O</text>
        <dbReference type="Rhea" id="RHEA:22016"/>
        <dbReference type="Rhea" id="RHEA-COMP:10729"/>
        <dbReference type="Rhea" id="RHEA-COMP:17668"/>
        <dbReference type="ChEBI" id="CHEBI:15377"/>
        <dbReference type="ChEBI" id="CHEBI:15378"/>
        <dbReference type="ChEBI" id="CHEBI:29242"/>
        <dbReference type="ChEBI" id="CHEBI:29950"/>
        <dbReference type="ChEBI" id="CHEBI:48597"/>
        <dbReference type="ChEBI" id="CHEBI:57925"/>
        <dbReference type="ChEBI" id="CHEBI:146199"/>
        <dbReference type="EC" id="1.20.4.1"/>
    </reaction>
</comment>
<dbReference type="PANTHER" id="PTHR30041:SF5">
    <property type="entry name" value="ARSENATE REDUCTASE-RELATED"/>
    <property type="match status" value="1"/>
</dbReference>
<dbReference type="CDD" id="cd03034">
    <property type="entry name" value="ArsC_ArsC"/>
    <property type="match status" value="1"/>
</dbReference>
<evidence type="ECO:0000313" key="8">
    <source>
        <dbReference type="EMBL" id="AJP73886.1"/>
    </source>
</evidence>
<keyword evidence="9" id="KW-1185">Reference proteome</keyword>
<dbReference type="EC" id="1.20.4.1" evidence="4 7"/>
<evidence type="ECO:0000256" key="4">
    <source>
        <dbReference type="ARBA" id="ARBA00038969"/>
    </source>
</evidence>
<reference evidence="8 9" key="2">
    <citation type="submission" date="2015-02" db="EMBL/GenBank/DDBJ databases">
        <title>The complete genome of Sphingomonas hengshuiensis sp. WHSC-8 isolated from soil of Hengshui Lake.</title>
        <authorList>
            <person name="Wei S."/>
            <person name="Guo J."/>
            <person name="Su C."/>
            <person name="Wu R."/>
            <person name="Zhang Z."/>
            <person name="Liang K."/>
            <person name="Li H."/>
            <person name="Wang T."/>
            <person name="Liu H."/>
            <person name="Zhang C."/>
            <person name="Li Z."/>
            <person name="Wang Q."/>
            <person name="Meng J."/>
        </authorList>
    </citation>
    <scope>NUCLEOTIDE SEQUENCE [LARGE SCALE GENOMIC DNA]</scope>
    <source>
        <strain evidence="8 9">WHSC-8</strain>
    </source>
</reference>
<evidence type="ECO:0000256" key="1">
    <source>
        <dbReference type="ARBA" id="ARBA00007198"/>
    </source>
</evidence>
<reference evidence="8 9" key="1">
    <citation type="journal article" date="2015" name="Int. J. Syst. Evol. Microbiol.">
        <title>Sphingomonas hengshuiensis sp. nov., isolated from lake wetland.</title>
        <authorList>
            <person name="Wei S."/>
            <person name="Wang T."/>
            <person name="Liu H."/>
            <person name="Zhang C."/>
            <person name="Guo J."/>
            <person name="Wang Q."/>
            <person name="Liang K."/>
            <person name="Zhang Z."/>
        </authorList>
    </citation>
    <scope>NUCLEOTIDE SEQUENCE [LARGE SCALE GENOMIC DNA]</scope>
    <source>
        <strain evidence="8 9">WHSC-8</strain>
    </source>
</reference>
<dbReference type="KEGG" id="sphi:TS85_21930"/>
<dbReference type="EMBL" id="CP010836">
    <property type="protein sequence ID" value="AJP73886.1"/>
    <property type="molecule type" value="Genomic_DNA"/>
</dbReference>
<accession>A0A7U4JBQ5</accession>
<dbReference type="Gene3D" id="3.40.30.10">
    <property type="entry name" value="Glutaredoxin"/>
    <property type="match status" value="1"/>
</dbReference>
<gene>
    <name evidence="8" type="ORF">TS85_21930</name>
</gene>
<organism evidence="8 9">
    <name type="scientific">Sphingomonas hengshuiensis</name>
    <dbReference type="NCBI Taxonomy" id="1609977"/>
    <lineage>
        <taxon>Bacteria</taxon>
        <taxon>Pseudomonadati</taxon>
        <taxon>Pseudomonadota</taxon>
        <taxon>Alphaproteobacteria</taxon>
        <taxon>Sphingomonadales</taxon>
        <taxon>Sphingomonadaceae</taxon>
        <taxon>Sphingomonas</taxon>
    </lineage>
</organism>
<evidence type="ECO:0000256" key="3">
    <source>
        <dbReference type="ARBA" id="ARBA00023002"/>
    </source>
</evidence>
<sequence>MSDFPITLYHNPDCGTSRNTLAMIEAAGYAPTVIEYRKTGWTRATLEGLLAAMGAAPRDLLREKGTPAAELGLLDPGTSDAAILEAMLAHPILVNRPIVVTPRGTRLCRPSEAVLPLLDRVPDTFTKEDGEIVRPAR</sequence>
<evidence type="ECO:0000313" key="9">
    <source>
        <dbReference type="Proteomes" id="UP000032300"/>
    </source>
</evidence>
<evidence type="ECO:0000256" key="7">
    <source>
        <dbReference type="RuleBase" id="RU362029"/>
    </source>
</evidence>
<dbReference type="Proteomes" id="UP000032300">
    <property type="component" value="Chromosome"/>
</dbReference>
<dbReference type="NCBIfam" id="TIGR00014">
    <property type="entry name" value="arsC"/>
    <property type="match status" value="1"/>
</dbReference>
<dbReference type="InterPro" id="IPR006660">
    <property type="entry name" value="Arsenate_reductase-like"/>
</dbReference>
<dbReference type="Pfam" id="PF03960">
    <property type="entry name" value="ArsC"/>
    <property type="match status" value="1"/>
</dbReference>
<dbReference type="SUPFAM" id="SSF52833">
    <property type="entry name" value="Thioredoxin-like"/>
    <property type="match status" value="1"/>
</dbReference>
<dbReference type="GO" id="GO:0008794">
    <property type="term" value="F:arsenate reductase (glutaredoxin) activity"/>
    <property type="evidence" value="ECO:0007669"/>
    <property type="project" value="UniProtKB-UniRule"/>
</dbReference>
<proteinExistence type="inferred from homology"/>
<protein>
    <recommendedName>
        <fullName evidence="5 7">Arsenate reductase</fullName>
        <ecNumber evidence="4 7">1.20.4.1</ecNumber>
    </recommendedName>
</protein>